<dbReference type="EMBL" id="BMMZ01000015">
    <property type="protein sequence ID" value="GGL80737.1"/>
    <property type="molecule type" value="Genomic_DNA"/>
</dbReference>
<accession>A0A917W818</accession>
<organism evidence="1 2">
    <name type="scientific">Microlunatus endophyticus</name>
    <dbReference type="NCBI Taxonomy" id="1716077"/>
    <lineage>
        <taxon>Bacteria</taxon>
        <taxon>Bacillati</taxon>
        <taxon>Actinomycetota</taxon>
        <taxon>Actinomycetes</taxon>
        <taxon>Propionibacteriales</taxon>
        <taxon>Propionibacteriaceae</taxon>
        <taxon>Microlunatus</taxon>
    </lineage>
</organism>
<reference evidence="1" key="2">
    <citation type="submission" date="2020-09" db="EMBL/GenBank/DDBJ databases">
        <authorList>
            <person name="Sun Q."/>
            <person name="Zhou Y."/>
        </authorList>
    </citation>
    <scope>NUCLEOTIDE SEQUENCE</scope>
    <source>
        <strain evidence="1">CGMCC 4.7306</strain>
    </source>
</reference>
<reference evidence="1" key="1">
    <citation type="journal article" date="2014" name="Int. J. Syst. Evol. Microbiol.">
        <title>Complete genome sequence of Corynebacterium casei LMG S-19264T (=DSM 44701T), isolated from a smear-ripened cheese.</title>
        <authorList>
            <consortium name="US DOE Joint Genome Institute (JGI-PGF)"/>
            <person name="Walter F."/>
            <person name="Albersmeier A."/>
            <person name="Kalinowski J."/>
            <person name="Ruckert C."/>
        </authorList>
    </citation>
    <scope>NUCLEOTIDE SEQUENCE</scope>
    <source>
        <strain evidence="1">CGMCC 4.7306</strain>
    </source>
</reference>
<protein>
    <submittedName>
        <fullName evidence="1">Uncharacterized protein</fullName>
    </submittedName>
</protein>
<gene>
    <name evidence="1" type="ORF">GCM10011575_43860</name>
</gene>
<evidence type="ECO:0000313" key="2">
    <source>
        <dbReference type="Proteomes" id="UP000613840"/>
    </source>
</evidence>
<comment type="caution">
    <text evidence="1">The sequence shown here is derived from an EMBL/GenBank/DDBJ whole genome shotgun (WGS) entry which is preliminary data.</text>
</comment>
<name>A0A917W818_9ACTN</name>
<dbReference type="Proteomes" id="UP000613840">
    <property type="component" value="Unassembled WGS sequence"/>
</dbReference>
<dbReference type="AlphaFoldDB" id="A0A917W818"/>
<keyword evidence="2" id="KW-1185">Reference proteome</keyword>
<evidence type="ECO:0000313" key="1">
    <source>
        <dbReference type="EMBL" id="GGL80737.1"/>
    </source>
</evidence>
<proteinExistence type="predicted"/>
<sequence length="118" mass="12482">MVTEALLRLALGWSWNEQPWLYLPDLEAAVSEGLPNPTHDGRARLAELIALITAQPPGTTASGLGKAMARAKVVAGTDKYQPYGTLIGLAESVSFLVGHSAPVGTGSFPCRAQRLLDL</sequence>